<dbReference type="Gene3D" id="3.20.20.80">
    <property type="entry name" value="Glycosidases"/>
    <property type="match status" value="1"/>
</dbReference>
<evidence type="ECO:0000259" key="3">
    <source>
        <dbReference type="Pfam" id="PF01301"/>
    </source>
</evidence>
<dbReference type="EMBL" id="SHPM01000039">
    <property type="protein sequence ID" value="TCD72246.1"/>
    <property type="molecule type" value="Genomic_DNA"/>
</dbReference>
<comment type="similarity">
    <text evidence="1 2">Belongs to the glycosyl hydrolase 35 family.</text>
</comment>
<feature type="domain" description="Glycoside hydrolase 35 catalytic" evidence="3">
    <location>
        <begin position="12"/>
        <end position="250"/>
    </location>
</feature>
<proteinExistence type="inferred from homology"/>
<dbReference type="AlphaFoldDB" id="A0A4R0RW43"/>
<dbReference type="InterPro" id="IPR031330">
    <property type="entry name" value="Gly_Hdrlase_35_cat"/>
</dbReference>
<dbReference type="GO" id="GO:0005975">
    <property type="term" value="P:carbohydrate metabolic process"/>
    <property type="evidence" value="ECO:0007669"/>
    <property type="project" value="InterPro"/>
</dbReference>
<dbReference type="SUPFAM" id="SSF51445">
    <property type="entry name" value="(Trans)glycosidases"/>
    <property type="match status" value="1"/>
</dbReference>
<organism evidence="4 5">
    <name type="scientific">Bifidobacterium longum subsp. longum</name>
    <dbReference type="NCBI Taxonomy" id="1679"/>
    <lineage>
        <taxon>Bacteria</taxon>
        <taxon>Bacillati</taxon>
        <taxon>Actinomycetota</taxon>
        <taxon>Actinomycetes</taxon>
        <taxon>Bifidobacteriales</taxon>
        <taxon>Bifidobacteriaceae</taxon>
        <taxon>Bifidobacterium</taxon>
    </lineage>
</organism>
<gene>
    <name evidence="4" type="ORF">MCC10002_2169</name>
</gene>
<evidence type="ECO:0000313" key="5">
    <source>
        <dbReference type="Proteomes" id="UP000293701"/>
    </source>
</evidence>
<accession>A0A4R0RW43</accession>
<dbReference type="PRINTS" id="PR00742">
    <property type="entry name" value="GLHYDRLASE35"/>
</dbReference>
<name>A0A4R0RW43_BIFLL</name>
<dbReference type="Pfam" id="PF01301">
    <property type="entry name" value="Glyco_hydro_35"/>
    <property type="match status" value="1"/>
</dbReference>
<dbReference type="PANTHER" id="PTHR23421">
    <property type="entry name" value="BETA-GALACTOSIDASE RELATED"/>
    <property type="match status" value="1"/>
</dbReference>
<protein>
    <submittedName>
        <fullName evidence="4">Beta-galactosidase</fullName>
    </submittedName>
</protein>
<sequence length="915" mass="99115">MSRFVAFDHNRLLIDGRPRVLMCASLFPFRVPREQWKQRLQAVKSIGYHAIDVYIPWNFHETEPDIWNFEGQHDIEEFLRLTHEVGLYALVRPGPYICSEWDGGAIPAWVSTNGKTHVRQYDDAFLGEVRKWYGKIMPIIARQQYRGADADDGGVVILVQADNELDFYACHEPGKYIGALASMMRSYGVDVPIIACAGQGDMLRAGGTAEDVSPAVNLYPGDNDVDVDAQVRYYRRAADTYDVPLVVTETNRWHRTLRRLVGNGARFVGPFLQVSGWDFDYGTSVNNWGRVEAYMTHDYDFGGVIDPTGQERPDADDARRLCSIIDALGERLASATISDDRLTGIHLDSAEGDRFDETRVGVAVGSLDLHGGGRLLTFTNVSDDAADIRIGDAPDDALSDGGYPALTLPAGAGAMVVAGLPLGDGMMLRATSGELIELDESGHTLTLSAPTMAPGRFGAIIRPAHGIKADDIHIHTDALTAHMVNGDIVVQGDHGTATIGQGQSSWRITFTQPEHHVVLGCAPHSSVRSVAISLDWPSWTLCDGDVLHDALPLEDMGVYSGAGRYRAATNMRGALGVVLHNAADTVNVRCGNSGTDWQACGGVDAWIPFNEPVADDTKDIVVTTRIWGHSNFDDTGLNALRLNGKRGMCGAMSIERVLDIGSGWRVGYNRTDPDNAERLRENGLVLGDAPVPRCGFGSRSTTAWPHALVYTRTLSLGGASACLHIEHGQTRCEVRVGGRTIGIITPLAPTLWLGEVPDGSELSIVVNRMWGEDAGRIALLVGDELTGWTCESQGLKELRASCARATYVRASLPVLVPGGEGRWIRVPGASIRGSEYSNNTIVRFDGEGLQLTAFTDEYCLGRVVLGPLPGTVFAGGRGDLFVVPHGEGDLMLYAESTRERGGTLRGIMLGGSVDR</sequence>
<dbReference type="InterPro" id="IPR001944">
    <property type="entry name" value="Glycoside_Hdrlase_35"/>
</dbReference>
<dbReference type="GO" id="GO:0004553">
    <property type="term" value="F:hydrolase activity, hydrolyzing O-glycosyl compounds"/>
    <property type="evidence" value="ECO:0007669"/>
    <property type="project" value="InterPro"/>
</dbReference>
<reference evidence="4 5" key="1">
    <citation type="journal article" date="2018" name="Sci. Rep.">
        <title>Genomic diversity and distribution of Bifidobacterium longum subsp. longum across the human lifespan.</title>
        <authorList>
            <person name="Odamaki T."/>
            <person name="Bottacini F."/>
            <person name="Kato K."/>
            <person name="Mitsuyama E."/>
            <person name="Yoshida K."/>
            <person name="Horigome A."/>
            <person name="Xiao J.Z."/>
            <person name="van Sinderen D."/>
        </authorList>
    </citation>
    <scope>NUCLEOTIDE SEQUENCE [LARGE SCALE GENOMIC DNA]</scope>
    <source>
        <strain evidence="4 5">MCC10002</strain>
    </source>
</reference>
<evidence type="ECO:0000256" key="1">
    <source>
        <dbReference type="ARBA" id="ARBA00009809"/>
    </source>
</evidence>
<comment type="caution">
    <text evidence="4">The sequence shown here is derived from an EMBL/GenBank/DDBJ whole genome shotgun (WGS) entry which is preliminary data.</text>
</comment>
<dbReference type="Proteomes" id="UP000293701">
    <property type="component" value="Unassembled WGS sequence"/>
</dbReference>
<dbReference type="InterPro" id="IPR017853">
    <property type="entry name" value="GH"/>
</dbReference>
<evidence type="ECO:0000313" key="4">
    <source>
        <dbReference type="EMBL" id="TCD72246.1"/>
    </source>
</evidence>
<evidence type="ECO:0000256" key="2">
    <source>
        <dbReference type="RuleBase" id="RU003679"/>
    </source>
</evidence>